<protein>
    <submittedName>
        <fullName evidence="2">Uncharacterized protein</fullName>
    </submittedName>
</protein>
<keyword evidence="3" id="KW-1185">Reference proteome</keyword>
<evidence type="ECO:0000313" key="3">
    <source>
        <dbReference type="Proteomes" id="UP000595437"/>
    </source>
</evidence>
<organism evidence="2 3">
    <name type="scientific">Caligus rogercresseyi</name>
    <name type="common">Sea louse</name>
    <dbReference type="NCBI Taxonomy" id="217165"/>
    <lineage>
        <taxon>Eukaryota</taxon>
        <taxon>Metazoa</taxon>
        <taxon>Ecdysozoa</taxon>
        <taxon>Arthropoda</taxon>
        <taxon>Crustacea</taxon>
        <taxon>Multicrustacea</taxon>
        <taxon>Hexanauplia</taxon>
        <taxon>Copepoda</taxon>
        <taxon>Siphonostomatoida</taxon>
        <taxon>Caligidae</taxon>
        <taxon>Caligus</taxon>
    </lineage>
</organism>
<evidence type="ECO:0000313" key="2">
    <source>
        <dbReference type="EMBL" id="QQP38695.1"/>
    </source>
</evidence>
<name>A0A7T8JYQ0_CALRO</name>
<dbReference type="EMBL" id="CP045902">
    <property type="protein sequence ID" value="QQP38695.1"/>
    <property type="molecule type" value="Genomic_DNA"/>
</dbReference>
<feature type="region of interest" description="Disordered" evidence="1">
    <location>
        <begin position="90"/>
        <end position="113"/>
    </location>
</feature>
<proteinExistence type="predicted"/>
<feature type="compositionally biased region" description="Basic residues" evidence="1">
    <location>
        <begin position="102"/>
        <end position="113"/>
    </location>
</feature>
<accession>A0A7T8JYQ0</accession>
<dbReference type="Proteomes" id="UP000595437">
    <property type="component" value="Chromosome 13"/>
</dbReference>
<gene>
    <name evidence="2" type="ORF">FKW44_019350</name>
</gene>
<dbReference type="AlphaFoldDB" id="A0A7T8JYQ0"/>
<sequence>MVVVVVYPQIDSLTKDEPLKPMLDPRIIPCIGLSPGVTMMIPHCIIILIELPCLPTGSHRVDSMRVPPTSNPVHALEASKETSQCGFLRTRSDDPRIYTGRSSHHHLQSTTKRRQFLSATATKVFN</sequence>
<evidence type="ECO:0000256" key="1">
    <source>
        <dbReference type="SAM" id="MobiDB-lite"/>
    </source>
</evidence>
<reference evidence="3" key="1">
    <citation type="submission" date="2021-01" db="EMBL/GenBank/DDBJ databases">
        <title>Caligus Genome Assembly.</title>
        <authorList>
            <person name="Gallardo-Escarate C."/>
        </authorList>
    </citation>
    <scope>NUCLEOTIDE SEQUENCE [LARGE SCALE GENOMIC DNA]</scope>
</reference>